<dbReference type="EMBL" id="KV427655">
    <property type="protein sequence ID" value="KZT02144.1"/>
    <property type="molecule type" value="Genomic_DNA"/>
</dbReference>
<organism evidence="2 3">
    <name type="scientific">Laetiporus sulphureus 93-53</name>
    <dbReference type="NCBI Taxonomy" id="1314785"/>
    <lineage>
        <taxon>Eukaryota</taxon>
        <taxon>Fungi</taxon>
        <taxon>Dikarya</taxon>
        <taxon>Basidiomycota</taxon>
        <taxon>Agaricomycotina</taxon>
        <taxon>Agaricomycetes</taxon>
        <taxon>Polyporales</taxon>
        <taxon>Laetiporus</taxon>
    </lineage>
</organism>
<reference evidence="2 3" key="1">
    <citation type="journal article" date="2016" name="Mol. Biol. Evol.">
        <title>Comparative Genomics of Early-Diverging Mushroom-Forming Fungi Provides Insights into the Origins of Lignocellulose Decay Capabilities.</title>
        <authorList>
            <person name="Nagy L.G."/>
            <person name="Riley R."/>
            <person name="Tritt A."/>
            <person name="Adam C."/>
            <person name="Daum C."/>
            <person name="Floudas D."/>
            <person name="Sun H."/>
            <person name="Yadav J.S."/>
            <person name="Pangilinan J."/>
            <person name="Larsson K.H."/>
            <person name="Matsuura K."/>
            <person name="Barry K."/>
            <person name="Labutti K."/>
            <person name="Kuo R."/>
            <person name="Ohm R.A."/>
            <person name="Bhattacharya S.S."/>
            <person name="Shirouzu T."/>
            <person name="Yoshinaga Y."/>
            <person name="Martin F.M."/>
            <person name="Grigoriev I.V."/>
            <person name="Hibbett D.S."/>
        </authorList>
    </citation>
    <scope>NUCLEOTIDE SEQUENCE [LARGE SCALE GENOMIC DNA]</scope>
    <source>
        <strain evidence="2 3">93-53</strain>
    </source>
</reference>
<evidence type="ECO:0000313" key="2">
    <source>
        <dbReference type="EMBL" id="KZT02144.1"/>
    </source>
</evidence>
<sequence>MNFDAENTVGDPGPLTTAAQEPDLVPQAVQSILADTINAFLSETGYSPGLLIELRAQRDWLN</sequence>
<keyword evidence="3" id="KW-1185">Reference proteome</keyword>
<evidence type="ECO:0000313" key="3">
    <source>
        <dbReference type="Proteomes" id="UP000076871"/>
    </source>
</evidence>
<feature type="region of interest" description="Disordered" evidence="1">
    <location>
        <begin position="1"/>
        <end position="22"/>
    </location>
</feature>
<accession>A0A165C3L1</accession>
<dbReference type="RefSeq" id="XP_040759884.1">
    <property type="nucleotide sequence ID" value="XM_040902457.1"/>
</dbReference>
<proteinExistence type="predicted"/>
<dbReference type="AlphaFoldDB" id="A0A165C3L1"/>
<dbReference type="GeneID" id="63819488"/>
<gene>
    <name evidence="2" type="ORF">LAESUDRAFT_436667</name>
</gene>
<dbReference type="Proteomes" id="UP000076871">
    <property type="component" value="Unassembled WGS sequence"/>
</dbReference>
<dbReference type="InParanoid" id="A0A165C3L1"/>
<evidence type="ECO:0000256" key="1">
    <source>
        <dbReference type="SAM" id="MobiDB-lite"/>
    </source>
</evidence>
<name>A0A165C3L1_9APHY</name>
<protein>
    <submittedName>
        <fullName evidence="2">Uncharacterized protein</fullName>
    </submittedName>
</protein>